<protein>
    <submittedName>
        <fullName evidence="1">Uncharacterized protein</fullName>
    </submittedName>
</protein>
<dbReference type="Proteomes" id="UP001320706">
    <property type="component" value="Unassembled WGS sequence"/>
</dbReference>
<organism evidence="1 2">
    <name type="scientific">Zalaria obscura</name>
    <dbReference type="NCBI Taxonomy" id="2024903"/>
    <lineage>
        <taxon>Eukaryota</taxon>
        <taxon>Fungi</taxon>
        <taxon>Dikarya</taxon>
        <taxon>Ascomycota</taxon>
        <taxon>Pezizomycotina</taxon>
        <taxon>Dothideomycetes</taxon>
        <taxon>Dothideomycetidae</taxon>
        <taxon>Dothideales</taxon>
        <taxon>Zalariaceae</taxon>
        <taxon>Zalaria</taxon>
    </lineage>
</organism>
<dbReference type="EMBL" id="JAMKPW020000009">
    <property type="protein sequence ID" value="KAK8215148.1"/>
    <property type="molecule type" value="Genomic_DNA"/>
</dbReference>
<name>A0ACC3SIM2_9PEZI</name>
<gene>
    <name evidence="1" type="ORF">M8818_002158</name>
</gene>
<accession>A0ACC3SIM2</accession>
<sequence length="183" mass="20220">MQESREAGPGCNIATLHACLAGSSPILSPRVSGYQIASVSIPVPVRYILIGFVFLWCLTLVLKRQNGDHKQQTLIGTVGKSPTAARILHDPKPKPYLRTLLRTQHRCTRFDFAAHFPNNRVSNLYDVRGNYSKHLPNLQRSASGSRAYSGSLSQNPIPGCVTLSKRDPFDLQQQFTKLCEGSS</sequence>
<reference evidence="1" key="1">
    <citation type="submission" date="2024-02" db="EMBL/GenBank/DDBJ databases">
        <title>Metagenome Assembled Genome of Zalaria obscura JY119.</title>
        <authorList>
            <person name="Vighnesh L."/>
            <person name="Jagadeeshwari U."/>
            <person name="Venkata Ramana C."/>
            <person name="Sasikala C."/>
        </authorList>
    </citation>
    <scope>NUCLEOTIDE SEQUENCE</scope>
    <source>
        <strain evidence="1">JY119</strain>
    </source>
</reference>
<proteinExistence type="predicted"/>
<keyword evidence="2" id="KW-1185">Reference proteome</keyword>
<evidence type="ECO:0000313" key="1">
    <source>
        <dbReference type="EMBL" id="KAK8215148.1"/>
    </source>
</evidence>
<comment type="caution">
    <text evidence="1">The sequence shown here is derived from an EMBL/GenBank/DDBJ whole genome shotgun (WGS) entry which is preliminary data.</text>
</comment>
<evidence type="ECO:0000313" key="2">
    <source>
        <dbReference type="Proteomes" id="UP001320706"/>
    </source>
</evidence>